<dbReference type="EMBL" id="BA000035">
    <property type="protein sequence ID" value="BAC19365.1"/>
    <property type="molecule type" value="Genomic_DNA"/>
</dbReference>
<evidence type="ECO:0000313" key="2">
    <source>
        <dbReference type="Proteomes" id="UP000001409"/>
    </source>
</evidence>
<organism evidence="1 2">
    <name type="scientific">Corynebacterium efficiens (strain DSM 44549 / YS-314 / AJ 12310 / JCM 11189 / NBRC 100395)</name>
    <dbReference type="NCBI Taxonomy" id="196164"/>
    <lineage>
        <taxon>Bacteria</taxon>
        <taxon>Bacillati</taxon>
        <taxon>Actinomycetota</taxon>
        <taxon>Actinomycetes</taxon>
        <taxon>Mycobacteriales</taxon>
        <taxon>Corynebacteriaceae</taxon>
        <taxon>Corynebacterium</taxon>
    </lineage>
</organism>
<protein>
    <submittedName>
        <fullName evidence="1">Uncharacterized protein</fullName>
    </submittedName>
</protein>
<dbReference type="KEGG" id="cef:CE2555"/>
<dbReference type="STRING" id="196164.gene:10743002"/>
<sequence>MVLVGAVRQTGSDPPLGTTGDIDGLDATLLQIFTDLRGTTPQLADEIDVPIQIELTHPGGELAHRDVDGILRTDLGEFIGFPDIDQLCVRRNLGDVDFLHGVAPR</sequence>
<dbReference type="AlphaFoldDB" id="Q8FMF1"/>
<dbReference type="HOGENOM" id="CLU_2232046_0_0_11"/>
<evidence type="ECO:0000313" key="1">
    <source>
        <dbReference type="EMBL" id="BAC19365.1"/>
    </source>
</evidence>
<name>Q8FMF1_COREF</name>
<reference evidence="1 2" key="1">
    <citation type="journal article" date="2003" name="Genome Res.">
        <title>Comparative complete genome sequence analysis of the amino acid replacements responsible for the thermostability of Corynebacterium efficiens.</title>
        <authorList>
            <person name="Nishio Y."/>
            <person name="Nakamura Y."/>
            <person name="Kawarabayasi Y."/>
            <person name="Usuda Y."/>
            <person name="Kimura E."/>
            <person name="Sugimoto S."/>
            <person name="Matsui K."/>
            <person name="Yamagishi A."/>
            <person name="Kikuchi H."/>
            <person name="Ikeo K."/>
            <person name="Gojobori T."/>
        </authorList>
    </citation>
    <scope>NUCLEOTIDE SEQUENCE [LARGE SCALE GENOMIC DNA]</scope>
    <source>
        <strain evidence="2">DSM 44549 / YS-314 / AJ 12310 / JCM 11189 / NBRC 100395</strain>
    </source>
</reference>
<keyword evidence="2" id="KW-1185">Reference proteome</keyword>
<proteinExistence type="predicted"/>
<accession>Q8FMF1</accession>
<dbReference type="Proteomes" id="UP000001409">
    <property type="component" value="Chromosome"/>
</dbReference>